<feature type="transmembrane region" description="Helical" evidence="1">
    <location>
        <begin position="54"/>
        <end position="77"/>
    </location>
</feature>
<keyword evidence="1" id="KW-0472">Membrane</keyword>
<dbReference type="PANTHER" id="PTHR39174:SF1">
    <property type="entry name" value="INNER MEMBRANE PROTEIN"/>
    <property type="match status" value="1"/>
</dbReference>
<dbReference type="Proteomes" id="UP000251002">
    <property type="component" value="Unassembled WGS sequence"/>
</dbReference>
<feature type="transmembrane region" description="Helical" evidence="1">
    <location>
        <begin position="15"/>
        <end position="34"/>
    </location>
</feature>
<organism evidence="2 3">
    <name type="scientific">Planococcus halotolerans</name>
    <dbReference type="NCBI Taxonomy" id="2233542"/>
    <lineage>
        <taxon>Bacteria</taxon>
        <taxon>Bacillati</taxon>
        <taxon>Bacillota</taxon>
        <taxon>Bacilli</taxon>
        <taxon>Bacillales</taxon>
        <taxon>Caryophanaceae</taxon>
        <taxon>Planococcus</taxon>
    </lineage>
</organism>
<sequence>MNETDWRFKIAHREALIGVGLALFNFVWWFGFAYGMGSAPVEEYTYVFGLPAWFFYSCVVGFLVIAVLVIIIVKFFFVEVPFEEEEEEKR</sequence>
<name>A0A365L5Q3_9BACL</name>
<accession>A0A365L5Q3</accession>
<evidence type="ECO:0000256" key="1">
    <source>
        <dbReference type="SAM" id="Phobius"/>
    </source>
</evidence>
<comment type="caution">
    <text evidence="2">The sequence shown here is derived from an EMBL/GenBank/DDBJ whole genome shotgun (WGS) entry which is preliminary data.</text>
</comment>
<dbReference type="RefSeq" id="WP_112221188.1">
    <property type="nucleotide sequence ID" value="NZ_CP196859.1"/>
</dbReference>
<dbReference type="InterPro" id="IPR010398">
    <property type="entry name" value="DUF997"/>
</dbReference>
<gene>
    <name evidence="2" type="ORF">DP120_00245</name>
</gene>
<dbReference type="Pfam" id="PF06196">
    <property type="entry name" value="DUF997"/>
    <property type="match status" value="1"/>
</dbReference>
<dbReference type="EMBL" id="QLZR01000001">
    <property type="protein sequence ID" value="RAZ80756.1"/>
    <property type="molecule type" value="Genomic_DNA"/>
</dbReference>
<keyword evidence="1" id="KW-0812">Transmembrane</keyword>
<dbReference type="PANTHER" id="PTHR39174">
    <property type="entry name" value="INNER MEMBRANE PROTEIN-RELATED"/>
    <property type="match status" value="1"/>
</dbReference>
<keyword evidence="3" id="KW-1185">Reference proteome</keyword>
<proteinExistence type="predicted"/>
<dbReference type="AlphaFoldDB" id="A0A365L5Q3"/>
<protein>
    <submittedName>
        <fullName evidence="2">DUF997 domain-containing protein</fullName>
    </submittedName>
</protein>
<reference evidence="2 3" key="1">
    <citation type="submission" date="2018-06" db="EMBL/GenBank/DDBJ databases">
        <title>The draft genome sequences of strains SCU63 and S1.</title>
        <authorList>
            <person name="Gan L."/>
        </authorList>
    </citation>
    <scope>NUCLEOTIDE SEQUENCE [LARGE SCALE GENOMIC DNA]</scope>
    <source>
        <strain evidence="2 3">SCU63</strain>
    </source>
</reference>
<keyword evidence="1" id="KW-1133">Transmembrane helix</keyword>
<evidence type="ECO:0000313" key="2">
    <source>
        <dbReference type="EMBL" id="RAZ80756.1"/>
    </source>
</evidence>
<evidence type="ECO:0000313" key="3">
    <source>
        <dbReference type="Proteomes" id="UP000251002"/>
    </source>
</evidence>